<dbReference type="Proteomes" id="UP000054172">
    <property type="component" value="Unassembled WGS sequence"/>
</dbReference>
<evidence type="ECO:0000256" key="1">
    <source>
        <dbReference type="ARBA" id="ARBA00004141"/>
    </source>
</evidence>
<keyword evidence="8" id="KW-1185">Reference proteome</keyword>
<keyword evidence="3 5" id="KW-1133">Transmembrane helix</keyword>
<evidence type="ECO:0000313" key="7">
    <source>
        <dbReference type="EMBL" id="KQM08229.1"/>
    </source>
</evidence>
<evidence type="ECO:0000259" key="6">
    <source>
        <dbReference type="Pfam" id="PF05154"/>
    </source>
</evidence>
<dbReference type="GO" id="GO:0016020">
    <property type="term" value="C:membrane"/>
    <property type="evidence" value="ECO:0007669"/>
    <property type="project" value="UniProtKB-SubCell"/>
</dbReference>
<evidence type="ECO:0000256" key="2">
    <source>
        <dbReference type="ARBA" id="ARBA00022692"/>
    </source>
</evidence>
<keyword evidence="2 5" id="KW-0812">Transmembrane</keyword>
<sequence length="116" mass="13060">MSVADQFLMMNGRYFRPQHFQQIRVILDQLNEHQLAQVAGVDYKDPTTLLIISIFVGQLGVDRFVLGQVGLGVLKLLTLGGCWIWWLVDCFLIMGNTRDHNMEVLIQAATLASQVG</sequence>
<dbReference type="InterPro" id="IPR050932">
    <property type="entry name" value="TM2D1-3-like"/>
</dbReference>
<evidence type="ECO:0000313" key="8">
    <source>
        <dbReference type="Proteomes" id="UP000054172"/>
    </source>
</evidence>
<proteinExistence type="predicted"/>
<dbReference type="InterPro" id="IPR007829">
    <property type="entry name" value="TM2"/>
</dbReference>
<protein>
    <recommendedName>
        <fullName evidence="6">TM2 domain-containing protein</fullName>
    </recommendedName>
</protein>
<evidence type="ECO:0000256" key="3">
    <source>
        <dbReference type="ARBA" id="ARBA00022989"/>
    </source>
</evidence>
<dbReference type="PANTHER" id="PTHR21016:SF25">
    <property type="entry name" value="TM2 DOMAIN-CONTAINING PROTEIN DDB_G0277895-RELATED"/>
    <property type="match status" value="1"/>
</dbReference>
<dbReference type="Pfam" id="PF05154">
    <property type="entry name" value="TM2"/>
    <property type="match status" value="1"/>
</dbReference>
<accession>A0A0Q4B2R9</accession>
<organism evidence="7 8">
    <name type="scientific">Candidatus [Bacteroides] periocalifornicus</name>
    <dbReference type="NCBI Taxonomy" id="1702214"/>
    <lineage>
        <taxon>Bacteria</taxon>
        <taxon>Pseudomonadati</taxon>
        <taxon>Bacteroidota</taxon>
    </lineage>
</organism>
<dbReference type="PATRIC" id="fig|1702214.3.peg.1856"/>
<evidence type="ECO:0000256" key="5">
    <source>
        <dbReference type="SAM" id="Phobius"/>
    </source>
</evidence>
<gene>
    <name evidence="7" type="ORF">AL399_08530</name>
</gene>
<keyword evidence="4 5" id="KW-0472">Membrane</keyword>
<name>A0A0Q4B2R9_9BACT</name>
<feature type="transmembrane region" description="Helical" evidence="5">
    <location>
        <begin position="65"/>
        <end position="88"/>
    </location>
</feature>
<comment type="subcellular location">
    <subcellularLocation>
        <location evidence="1">Membrane</location>
        <topology evidence="1">Multi-pass membrane protein</topology>
    </subcellularLocation>
</comment>
<evidence type="ECO:0000256" key="4">
    <source>
        <dbReference type="ARBA" id="ARBA00023136"/>
    </source>
</evidence>
<dbReference type="STRING" id="1702214.AL399_08530"/>
<feature type="domain" description="TM2" evidence="6">
    <location>
        <begin position="44"/>
        <end position="91"/>
    </location>
</feature>
<dbReference type="AlphaFoldDB" id="A0A0Q4B2R9"/>
<dbReference type="EMBL" id="LIIK01000054">
    <property type="protein sequence ID" value="KQM08229.1"/>
    <property type="molecule type" value="Genomic_DNA"/>
</dbReference>
<dbReference type="PANTHER" id="PTHR21016">
    <property type="entry name" value="BETA-AMYLOID BINDING PROTEIN-RELATED"/>
    <property type="match status" value="1"/>
</dbReference>
<reference evidence="7" key="1">
    <citation type="submission" date="2015-08" db="EMBL/GenBank/DDBJ databases">
        <title>Candidatus Bacteriodes Periocalifornicus.</title>
        <authorList>
            <person name="McLean J.S."/>
            <person name="Kelley S."/>
        </authorList>
    </citation>
    <scope>NUCLEOTIDE SEQUENCE [LARGE SCALE GENOMIC DNA]</scope>
    <source>
        <strain evidence="7">12B</strain>
    </source>
</reference>
<comment type="caution">
    <text evidence="7">The sequence shown here is derived from an EMBL/GenBank/DDBJ whole genome shotgun (WGS) entry which is preliminary data.</text>
</comment>